<dbReference type="Gene3D" id="3.10.20.30">
    <property type="match status" value="1"/>
</dbReference>
<name>A0ABT8LI03_9BACT</name>
<dbReference type="InterPro" id="IPR036010">
    <property type="entry name" value="2Fe-2S_ferredoxin-like_sf"/>
</dbReference>
<accession>A0ABT8LI03</accession>
<reference evidence="4" key="1">
    <citation type="submission" date="2023-06" db="EMBL/GenBank/DDBJ databases">
        <title>Genomic of Agaribacillus aureum.</title>
        <authorList>
            <person name="Wang G."/>
        </authorList>
    </citation>
    <scope>NUCLEOTIDE SEQUENCE</scope>
    <source>
        <strain evidence="4">BMA12</strain>
    </source>
</reference>
<dbReference type="SUPFAM" id="SSF54292">
    <property type="entry name" value="2Fe-2S ferredoxin-like"/>
    <property type="match status" value="1"/>
</dbReference>
<dbReference type="EMBL" id="JAUJEB010000007">
    <property type="protein sequence ID" value="MDN5215991.1"/>
    <property type="molecule type" value="Genomic_DNA"/>
</dbReference>
<comment type="caution">
    <text evidence="4">The sequence shown here is derived from an EMBL/GenBank/DDBJ whole genome shotgun (WGS) entry which is preliminary data.</text>
</comment>
<dbReference type="PANTHER" id="PTHR43644:SF1">
    <property type="entry name" value="NAD(P)H-FLAVIN REDUCTASE"/>
    <property type="match status" value="1"/>
</dbReference>
<evidence type="ECO:0000259" key="3">
    <source>
        <dbReference type="PROSITE" id="PS51085"/>
    </source>
</evidence>
<evidence type="ECO:0000313" key="4">
    <source>
        <dbReference type="EMBL" id="MDN5215991.1"/>
    </source>
</evidence>
<dbReference type="RefSeq" id="WP_346761326.1">
    <property type="nucleotide sequence ID" value="NZ_JAUJEB010000007.1"/>
</dbReference>
<organism evidence="4 5">
    <name type="scientific">Agaribacillus aureus</name>
    <dbReference type="NCBI Taxonomy" id="3051825"/>
    <lineage>
        <taxon>Bacteria</taxon>
        <taxon>Pseudomonadati</taxon>
        <taxon>Bacteroidota</taxon>
        <taxon>Cytophagia</taxon>
        <taxon>Cytophagales</taxon>
        <taxon>Splendidivirgaceae</taxon>
        <taxon>Agaribacillus</taxon>
    </lineage>
</organism>
<dbReference type="Proteomes" id="UP001172083">
    <property type="component" value="Unassembled WGS sequence"/>
</dbReference>
<keyword evidence="1" id="KW-0285">Flavoprotein</keyword>
<dbReference type="Pfam" id="PF00111">
    <property type="entry name" value="Fer2"/>
    <property type="match status" value="1"/>
</dbReference>
<feature type="domain" description="2Fe-2S ferredoxin-type" evidence="3">
    <location>
        <begin position="2"/>
        <end position="98"/>
    </location>
</feature>
<dbReference type="InterPro" id="IPR012675">
    <property type="entry name" value="Beta-grasp_dom_sf"/>
</dbReference>
<proteinExistence type="predicted"/>
<keyword evidence="5" id="KW-1185">Reference proteome</keyword>
<sequence length="106" mass="11958">MSKITISNLNYKQVVSDNNSKTVLNIMHDNFIDWMHACGGKGRCTTCKMKVLKGKDQLSALSNFEEKMRKDARLGPDERLACQCQALGDIVIEVPEESKLPHLKYS</sequence>
<dbReference type="InterPro" id="IPR001041">
    <property type="entry name" value="2Fe-2S_ferredoxin-type"/>
</dbReference>
<evidence type="ECO:0000256" key="2">
    <source>
        <dbReference type="ARBA" id="ARBA00022827"/>
    </source>
</evidence>
<dbReference type="PROSITE" id="PS51085">
    <property type="entry name" value="2FE2S_FER_2"/>
    <property type="match status" value="1"/>
</dbReference>
<gene>
    <name evidence="4" type="ORF">QQ020_28190</name>
</gene>
<keyword evidence="2" id="KW-0274">FAD</keyword>
<dbReference type="CDD" id="cd00207">
    <property type="entry name" value="fer2"/>
    <property type="match status" value="1"/>
</dbReference>
<evidence type="ECO:0000256" key="1">
    <source>
        <dbReference type="ARBA" id="ARBA00022630"/>
    </source>
</evidence>
<protein>
    <submittedName>
        <fullName evidence="4">2Fe-2S iron-sulfur cluster-binding protein</fullName>
    </submittedName>
</protein>
<evidence type="ECO:0000313" key="5">
    <source>
        <dbReference type="Proteomes" id="UP001172083"/>
    </source>
</evidence>
<dbReference type="PANTHER" id="PTHR43644">
    <property type="entry name" value="NA(+)-TRANSLOCATING NADH-QUINONE REDUCTASE SUBUNIT"/>
    <property type="match status" value="1"/>
</dbReference>